<feature type="non-terminal residue" evidence="2">
    <location>
        <position position="92"/>
    </location>
</feature>
<keyword evidence="2" id="KW-0808">Transferase</keyword>
<organism evidence="2 3">
    <name type="scientific">Orchesella cincta</name>
    <name type="common">Springtail</name>
    <name type="synonym">Podura cincta</name>
    <dbReference type="NCBI Taxonomy" id="48709"/>
    <lineage>
        <taxon>Eukaryota</taxon>
        <taxon>Metazoa</taxon>
        <taxon>Ecdysozoa</taxon>
        <taxon>Arthropoda</taxon>
        <taxon>Hexapoda</taxon>
        <taxon>Collembola</taxon>
        <taxon>Entomobryomorpha</taxon>
        <taxon>Entomobryoidea</taxon>
        <taxon>Orchesellidae</taxon>
        <taxon>Orchesellinae</taxon>
        <taxon>Orchesella</taxon>
    </lineage>
</organism>
<dbReference type="InterPro" id="IPR008942">
    <property type="entry name" value="ENTH_VHS"/>
</dbReference>
<dbReference type="AlphaFoldDB" id="A0A1D2M5T0"/>
<dbReference type="SUPFAM" id="SSF48464">
    <property type="entry name" value="ENTH/VHS domain"/>
    <property type="match status" value="1"/>
</dbReference>
<dbReference type="EMBL" id="LJIJ01003740">
    <property type="protein sequence ID" value="ODM88335.1"/>
    <property type="molecule type" value="Genomic_DNA"/>
</dbReference>
<dbReference type="GO" id="GO:0005769">
    <property type="term" value="C:early endosome"/>
    <property type="evidence" value="ECO:0007669"/>
    <property type="project" value="TreeGrafter"/>
</dbReference>
<dbReference type="GO" id="GO:0031623">
    <property type="term" value="P:receptor internalization"/>
    <property type="evidence" value="ECO:0007669"/>
    <property type="project" value="TreeGrafter"/>
</dbReference>
<dbReference type="Gene3D" id="1.25.40.90">
    <property type="match status" value="1"/>
</dbReference>
<dbReference type="InterPro" id="IPR017073">
    <property type="entry name" value="HGS/VPS27"/>
</dbReference>
<dbReference type="STRING" id="48709.A0A1D2M5T0"/>
<protein>
    <submittedName>
        <fullName evidence="2">Hepatocyte growth factor-regulated tyrosine kinase substrate</fullName>
    </submittedName>
</protein>
<dbReference type="GO" id="GO:0043130">
    <property type="term" value="F:ubiquitin binding"/>
    <property type="evidence" value="ECO:0007669"/>
    <property type="project" value="InterPro"/>
</dbReference>
<gene>
    <name evidence="2" type="ORF">Ocin01_18345</name>
</gene>
<evidence type="ECO:0000259" key="1">
    <source>
        <dbReference type="PROSITE" id="PS50179"/>
    </source>
</evidence>
<dbReference type="InterPro" id="IPR002014">
    <property type="entry name" value="VHS_dom"/>
</dbReference>
<dbReference type="GO" id="GO:0032456">
    <property type="term" value="P:endocytic recycling"/>
    <property type="evidence" value="ECO:0007669"/>
    <property type="project" value="TreeGrafter"/>
</dbReference>
<accession>A0A1D2M5T0</accession>
<keyword evidence="2" id="KW-0418">Kinase</keyword>
<feature type="non-terminal residue" evidence="2">
    <location>
        <position position="1"/>
    </location>
</feature>
<dbReference type="PANTHER" id="PTHR46275">
    <property type="entry name" value="HEPATOCYTE GROWTH FACTOR-REGULATED TYROSINE KINASE SUBSTRATE"/>
    <property type="match status" value="1"/>
</dbReference>
<feature type="domain" description="VHS" evidence="1">
    <location>
        <begin position="39"/>
        <end position="92"/>
    </location>
</feature>
<keyword evidence="3" id="KW-1185">Reference proteome</keyword>
<evidence type="ECO:0000313" key="3">
    <source>
        <dbReference type="Proteomes" id="UP000094527"/>
    </source>
</evidence>
<dbReference type="Proteomes" id="UP000094527">
    <property type="component" value="Unassembled WGS sequence"/>
</dbReference>
<reference evidence="2 3" key="1">
    <citation type="journal article" date="2016" name="Genome Biol. Evol.">
        <title>Gene Family Evolution Reflects Adaptation to Soil Environmental Stressors in the Genome of the Collembolan Orchesella cincta.</title>
        <authorList>
            <person name="Faddeeva-Vakhrusheva A."/>
            <person name="Derks M.F."/>
            <person name="Anvar S.Y."/>
            <person name="Agamennone V."/>
            <person name="Suring W."/>
            <person name="Smit S."/>
            <person name="van Straalen N.M."/>
            <person name="Roelofs D."/>
        </authorList>
    </citation>
    <scope>NUCLEOTIDE SEQUENCE [LARGE SCALE GENOMIC DNA]</scope>
    <source>
        <tissue evidence="2">Mixed pool</tissue>
    </source>
</reference>
<dbReference type="OrthoDB" id="957735at2759"/>
<proteinExistence type="predicted"/>
<dbReference type="PANTHER" id="PTHR46275:SF1">
    <property type="entry name" value="HEPATOCYTE GROWTH FACTOR-REGULATED TYROSINE KINASE SUBSTRATE"/>
    <property type="match status" value="1"/>
</dbReference>
<dbReference type="PROSITE" id="PS50179">
    <property type="entry name" value="VHS"/>
    <property type="match status" value="1"/>
</dbReference>
<evidence type="ECO:0000313" key="2">
    <source>
        <dbReference type="EMBL" id="ODM88335.1"/>
    </source>
</evidence>
<dbReference type="GO" id="GO:0035091">
    <property type="term" value="F:phosphatidylinositol binding"/>
    <property type="evidence" value="ECO:0007669"/>
    <property type="project" value="InterPro"/>
</dbReference>
<dbReference type="Pfam" id="PF00790">
    <property type="entry name" value="VHS"/>
    <property type="match status" value="1"/>
</dbReference>
<dbReference type="GO" id="GO:0016301">
    <property type="term" value="F:kinase activity"/>
    <property type="evidence" value="ECO:0007669"/>
    <property type="project" value="UniProtKB-KW"/>
</dbReference>
<sequence>NIWAWRSTRWLPFSSPLGTPSLISSLVRGPMEISSWEKATSNLLLEPEWASIIQICDLIRQKDCQPKYAMGQIKKKIHHTNPHVGFYALQVL</sequence>
<comment type="caution">
    <text evidence="2">The sequence shown here is derived from an EMBL/GenBank/DDBJ whole genome shotgun (WGS) entry which is preliminary data.</text>
</comment>
<name>A0A1D2M5T0_ORCCI</name>